<dbReference type="PROSITE" id="PS51257">
    <property type="entry name" value="PROKAR_LIPOPROTEIN"/>
    <property type="match status" value="1"/>
</dbReference>
<dbReference type="AlphaFoldDB" id="A0A1B8GS03"/>
<reference evidence="3 4" key="1">
    <citation type="submission" date="2016-03" db="EMBL/GenBank/DDBJ databases">
        <title>Comparative genomics of Pseudogymnoascus destructans, the fungus causing white-nose syndrome of bats.</title>
        <authorList>
            <person name="Palmer J.M."/>
            <person name="Drees K.P."/>
            <person name="Foster J.T."/>
            <person name="Lindner D.L."/>
        </authorList>
    </citation>
    <scope>NUCLEOTIDE SEQUENCE [LARGE SCALE GENOMIC DNA]</scope>
    <source>
        <strain evidence="3 4">UAMH 10579</strain>
    </source>
</reference>
<dbReference type="RefSeq" id="XP_018132328.1">
    <property type="nucleotide sequence ID" value="XM_018272988.1"/>
</dbReference>
<protein>
    <submittedName>
        <fullName evidence="3">Uncharacterized protein</fullName>
    </submittedName>
</protein>
<evidence type="ECO:0000313" key="3">
    <source>
        <dbReference type="EMBL" id="OBT98595.1"/>
    </source>
</evidence>
<evidence type="ECO:0000313" key="4">
    <source>
        <dbReference type="Proteomes" id="UP000091956"/>
    </source>
</evidence>
<organism evidence="3 4">
    <name type="scientific">Pseudogymnoascus verrucosus</name>
    <dbReference type="NCBI Taxonomy" id="342668"/>
    <lineage>
        <taxon>Eukaryota</taxon>
        <taxon>Fungi</taxon>
        <taxon>Dikarya</taxon>
        <taxon>Ascomycota</taxon>
        <taxon>Pezizomycotina</taxon>
        <taxon>Leotiomycetes</taxon>
        <taxon>Thelebolales</taxon>
        <taxon>Thelebolaceae</taxon>
        <taxon>Pseudogymnoascus</taxon>
    </lineage>
</organism>
<keyword evidence="4" id="KW-1185">Reference proteome</keyword>
<feature type="region of interest" description="Disordered" evidence="1">
    <location>
        <begin position="243"/>
        <end position="280"/>
    </location>
</feature>
<feature type="transmembrane region" description="Helical" evidence="2">
    <location>
        <begin position="103"/>
        <end position="124"/>
    </location>
</feature>
<proteinExistence type="predicted"/>
<dbReference type="OrthoDB" id="3524679at2759"/>
<name>A0A1B8GS03_9PEZI</name>
<feature type="transmembrane region" description="Helical" evidence="2">
    <location>
        <begin position="12"/>
        <end position="39"/>
    </location>
</feature>
<evidence type="ECO:0000256" key="1">
    <source>
        <dbReference type="SAM" id="MobiDB-lite"/>
    </source>
</evidence>
<keyword evidence="2" id="KW-0472">Membrane</keyword>
<sequence length="291" mass="31008">MWKWIEKIGPMCIAHFLLIPIITTSILSMVGCISISPVIPQLFIAELPDSNVQFGYIGICKTGGNATICTLALATPPADLATRLSLSIDVVHHVLTLQQSVSLALPALNSILIAVGYVAFWFGWGMTDEKSVKSRRRWIATTRIVLWSAVGTAFAAAYLLTFSIRAMEVVAPPAQPTTSTTSTTLTTSAGLAVTKGSPLQVLQWAVFVFTALFVSTIHYILHKIVKEARDGILPKVEVRTGDTAAAGSDPKASTENDAPATATSGPPSAPPLPPLAMPPQNLQYSAIHSVY</sequence>
<keyword evidence="2" id="KW-1133">Transmembrane helix</keyword>
<dbReference type="Proteomes" id="UP000091956">
    <property type="component" value="Unassembled WGS sequence"/>
</dbReference>
<reference evidence="4" key="2">
    <citation type="journal article" date="2018" name="Nat. Commun.">
        <title>Extreme sensitivity to ultraviolet light in the fungal pathogen causing white-nose syndrome of bats.</title>
        <authorList>
            <person name="Palmer J.M."/>
            <person name="Drees K.P."/>
            <person name="Foster J.T."/>
            <person name="Lindner D.L."/>
        </authorList>
    </citation>
    <scope>NUCLEOTIDE SEQUENCE [LARGE SCALE GENOMIC DNA]</scope>
    <source>
        <strain evidence="4">UAMH 10579</strain>
    </source>
</reference>
<accession>A0A1B8GS03</accession>
<feature type="compositionally biased region" description="Pro residues" evidence="1">
    <location>
        <begin position="267"/>
        <end position="277"/>
    </location>
</feature>
<dbReference type="GeneID" id="28836885"/>
<gene>
    <name evidence="3" type="ORF">VE01_03499</name>
</gene>
<feature type="transmembrane region" description="Helical" evidence="2">
    <location>
        <begin position="144"/>
        <end position="164"/>
    </location>
</feature>
<dbReference type="EMBL" id="KV460216">
    <property type="protein sequence ID" value="OBT98595.1"/>
    <property type="molecule type" value="Genomic_DNA"/>
</dbReference>
<feature type="transmembrane region" description="Helical" evidence="2">
    <location>
        <begin position="201"/>
        <end position="221"/>
    </location>
</feature>
<keyword evidence="2" id="KW-0812">Transmembrane</keyword>
<evidence type="ECO:0000256" key="2">
    <source>
        <dbReference type="SAM" id="Phobius"/>
    </source>
</evidence>